<evidence type="ECO:0000256" key="2">
    <source>
        <dbReference type="ARBA" id="ARBA00009477"/>
    </source>
</evidence>
<comment type="similarity">
    <text evidence="2">Belongs to the membrane fusion protein (MFP) (TC 8.A.1) family.</text>
</comment>
<keyword evidence="3" id="KW-0813">Transport</keyword>
<proteinExistence type="inferred from homology"/>
<evidence type="ECO:0000313" key="10">
    <source>
        <dbReference type="EMBL" id="EOA05565.1"/>
    </source>
</evidence>
<gene>
    <name evidence="10" type="ORF">HFRIS_007459</name>
</gene>
<dbReference type="Gene3D" id="2.40.50.100">
    <property type="match status" value="1"/>
</dbReference>
<dbReference type="Pfam" id="PF25917">
    <property type="entry name" value="BSH_RND"/>
    <property type="match status" value="1"/>
</dbReference>
<dbReference type="Pfam" id="PF25876">
    <property type="entry name" value="HH_MFP_RND"/>
    <property type="match status" value="1"/>
</dbReference>
<dbReference type="Gene3D" id="2.40.30.170">
    <property type="match status" value="1"/>
</dbReference>
<feature type="coiled-coil region" evidence="5">
    <location>
        <begin position="103"/>
        <end position="130"/>
    </location>
</feature>
<accession>A0AAI9IGB4</accession>
<dbReference type="RefSeq" id="WP_006462670.1">
    <property type="nucleotide sequence ID" value="NZ_AEEC02000007.1"/>
</dbReference>
<dbReference type="GO" id="GO:1990961">
    <property type="term" value="P:xenobiotic detoxification by transmembrane export across the plasma membrane"/>
    <property type="evidence" value="ECO:0007669"/>
    <property type="project" value="InterPro"/>
</dbReference>
<dbReference type="InterPro" id="IPR058627">
    <property type="entry name" value="MdtA-like_C"/>
</dbReference>
<evidence type="ECO:0000256" key="4">
    <source>
        <dbReference type="ARBA" id="ARBA00023054"/>
    </source>
</evidence>
<comment type="caution">
    <text evidence="10">The sequence shown here is derived from an EMBL/GenBank/DDBJ whole genome shotgun (WGS) entry which is preliminary data.</text>
</comment>
<reference evidence="10 11" key="1">
    <citation type="journal article" date="2013" name="Front. Microbiol.">
        <title>The genome of the endophytic bacterium H. frisingense GSF30(T) identifies diverse strategies in the Herbaspirillum genus to interact with plants.</title>
        <authorList>
            <person name="Straub D."/>
            <person name="Rothballer M."/>
            <person name="Hartmann A."/>
            <person name="Ludewig U."/>
        </authorList>
    </citation>
    <scope>NUCLEOTIDE SEQUENCE [LARGE SCALE GENOMIC DNA]</scope>
    <source>
        <strain evidence="10 11">GSF30</strain>
    </source>
</reference>
<feature type="domain" description="Multidrug resistance protein MdtA-like barrel-sandwich hybrid" evidence="8">
    <location>
        <begin position="63"/>
        <end position="217"/>
    </location>
</feature>
<sequence length="406" mass="43166">MNIASLRRPKIIVLALAVLLVGGYVVHRMLTPPPPPTYLSATAAVADIQDVVLASGTVKAYKQVSVGAQVSGQIKSLKVVLGERVKKGQLVAEIDSMTQANTLASSEFTLQNLQAQLRSKEATLKQAQLAYERQKTMLAGDASSRENFETAEATLNATRADITGLQAQIRDGAIKVDNARVNLGYTRITAPIDGEVVAIVAQEGQTVNANQSTPTIIKVARMDTVTVKAQISEADVVRVKPGLPVYFTILGDPDHRYRTTLRAIEPAPDSILQDETSASSLSSSSSSATSTAIYYNGLLDVPNPDGKLRISMTTQVNIVLSEAKNAVLVPSTALGEKDAQGSYLVRVLDEQGLAHDRRVKIGINTNAQVQITEGLKAGERVVTGTAVAGATDSSNSSERRGPPPRM</sequence>
<dbReference type="EMBL" id="AEEC02000007">
    <property type="protein sequence ID" value="EOA05565.1"/>
    <property type="molecule type" value="Genomic_DNA"/>
</dbReference>
<evidence type="ECO:0000256" key="5">
    <source>
        <dbReference type="SAM" id="Coils"/>
    </source>
</evidence>
<dbReference type="Pfam" id="PF25967">
    <property type="entry name" value="RND-MFP_C"/>
    <property type="match status" value="1"/>
</dbReference>
<dbReference type="AlphaFoldDB" id="A0AAI9IGB4"/>
<dbReference type="Gene3D" id="6.10.140.1990">
    <property type="match status" value="1"/>
</dbReference>
<evidence type="ECO:0000259" key="7">
    <source>
        <dbReference type="Pfam" id="PF25876"/>
    </source>
</evidence>
<dbReference type="SUPFAM" id="SSF111369">
    <property type="entry name" value="HlyD-like secretion proteins"/>
    <property type="match status" value="1"/>
</dbReference>
<dbReference type="GO" id="GO:0015562">
    <property type="term" value="F:efflux transmembrane transporter activity"/>
    <property type="evidence" value="ECO:0007669"/>
    <property type="project" value="TreeGrafter"/>
</dbReference>
<dbReference type="InterPro" id="IPR030190">
    <property type="entry name" value="MacA_alpha-hairpin_sf"/>
</dbReference>
<evidence type="ECO:0000256" key="6">
    <source>
        <dbReference type="SAM" id="MobiDB-lite"/>
    </source>
</evidence>
<feature type="compositionally biased region" description="Basic and acidic residues" evidence="6">
    <location>
        <begin position="397"/>
        <end position="406"/>
    </location>
</feature>
<dbReference type="InterPro" id="IPR058624">
    <property type="entry name" value="MdtA-like_HH"/>
</dbReference>
<evidence type="ECO:0000256" key="1">
    <source>
        <dbReference type="ARBA" id="ARBA00004196"/>
    </source>
</evidence>
<evidence type="ECO:0000259" key="8">
    <source>
        <dbReference type="Pfam" id="PF25917"/>
    </source>
</evidence>
<dbReference type="NCBIfam" id="TIGR01730">
    <property type="entry name" value="RND_mfp"/>
    <property type="match status" value="1"/>
</dbReference>
<comment type="subcellular location">
    <subcellularLocation>
        <location evidence="1">Cell envelope</location>
    </subcellularLocation>
</comment>
<dbReference type="GO" id="GO:1990195">
    <property type="term" value="C:macrolide transmembrane transporter complex"/>
    <property type="evidence" value="ECO:0007669"/>
    <property type="project" value="InterPro"/>
</dbReference>
<evidence type="ECO:0000313" key="11">
    <source>
        <dbReference type="Proteomes" id="UP000006772"/>
    </source>
</evidence>
<feature type="region of interest" description="Disordered" evidence="6">
    <location>
        <begin position="386"/>
        <end position="406"/>
    </location>
</feature>
<dbReference type="InterPro" id="IPR058625">
    <property type="entry name" value="MdtA-like_BSH"/>
</dbReference>
<dbReference type="GO" id="GO:0030313">
    <property type="term" value="C:cell envelope"/>
    <property type="evidence" value="ECO:0007669"/>
    <property type="project" value="UniProtKB-SubCell"/>
</dbReference>
<protein>
    <submittedName>
        <fullName evidence="10">HlyD family secretion protein</fullName>
    </submittedName>
</protein>
<dbReference type="InterPro" id="IPR006143">
    <property type="entry name" value="RND_pump_MFP"/>
</dbReference>
<organism evidence="10 11">
    <name type="scientific">Herbaspirillum frisingense GSF30</name>
    <dbReference type="NCBI Taxonomy" id="864073"/>
    <lineage>
        <taxon>Bacteria</taxon>
        <taxon>Pseudomonadati</taxon>
        <taxon>Pseudomonadota</taxon>
        <taxon>Betaproteobacteria</taxon>
        <taxon>Burkholderiales</taxon>
        <taxon>Oxalobacteraceae</taxon>
        <taxon>Herbaspirillum</taxon>
    </lineage>
</organism>
<evidence type="ECO:0000259" key="9">
    <source>
        <dbReference type="Pfam" id="PF25967"/>
    </source>
</evidence>
<dbReference type="PANTHER" id="PTHR30469">
    <property type="entry name" value="MULTIDRUG RESISTANCE PROTEIN MDTA"/>
    <property type="match status" value="1"/>
</dbReference>
<feature type="domain" description="Multidrug resistance protein MdtA-like alpha-helical hairpin" evidence="7">
    <location>
        <begin position="109"/>
        <end position="186"/>
    </location>
</feature>
<keyword evidence="4 5" id="KW-0175">Coiled coil</keyword>
<name>A0AAI9IGB4_9BURK</name>
<dbReference type="GO" id="GO:0019898">
    <property type="term" value="C:extrinsic component of membrane"/>
    <property type="evidence" value="ECO:0007669"/>
    <property type="project" value="InterPro"/>
</dbReference>
<dbReference type="GO" id="GO:1990281">
    <property type="term" value="C:efflux pump complex"/>
    <property type="evidence" value="ECO:0007669"/>
    <property type="project" value="TreeGrafter"/>
</dbReference>
<feature type="domain" description="Multidrug resistance protein MdtA-like C-terminal permuted SH3" evidence="9">
    <location>
        <begin position="325"/>
        <end position="384"/>
    </location>
</feature>
<dbReference type="Gene3D" id="2.40.420.20">
    <property type="match status" value="1"/>
</dbReference>
<evidence type="ECO:0000256" key="3">
    <source>
        <dbReference type="ARBA" id="ARBA00022448"/>
    </source>
</evidence>
<dbReference type="Proteomes" id="UP000006772">
    <property type="component" value="Unassembled WGS sequence"/>
</dbReference>
<dbReference type="PANTHER" id="PTHR30469:SF33">
    <property type="entry name" value="SLR1207 PROTEIN"/>
    <property type="match status" value="1"/>
</dbReference>